<protein>
    <recommendedName>
        <fullName evidence="3">Lecithin:cholesterol acyltransferase</fullName>
    </recommendedName>
</protein>
<dbReference type="InterPro" id="IPR029058">
    <property type="entry name" value="AB_hydrolase_fold"/>
</dbReference>
<dbReference type="RefSeq" id="XP_014155735.1">
    <property type="nucleotide sequence ID" value="XM_014300260.1"/>
</dbReference>
<dbReference type="Gene3D" id="3.40.50.1820">
    <property type="entry name" value="alpha/beta hydrolase"/>
    <property type="match status" value="1"/>
</dbReference>
<dbReference type="Pfam" id="PF02450">
    <property type="entry name" value="LCAT"/>
    <property type="match status" value="1"/>
</dbReference>
<dbReference type="Proteomes" id="UP000054560">
    <property type="component" value="Unassembled WGS sequence"/>
</dbReference>
<dbReference type="GeneID" id="25906374"/>
<evidence type="ECO:0008006" key="3">
    <source>
        <dbReference type="Google" id="ProtNLM"/>
    </source>
</evidence>
<dbReference type="InterPro" id="IPR003386">
    <property type="entry name" value="LACT/PDAT_acylTrfase"/>
</dbReference>
<evidence type="ECO:0000313" key="2">
    <source>
        <dbReference type="Proteomes" id="UP000054560"/>
    </source>
</evidence>
<dbReference type="GO" id="GO:0008374">
    <property type="term" value="F:O-acyltransferase activity"/>
    <property type="evidence" value="ECO:0007669"/>
    <property type="project" value="InterPro"/>
</dbReference>
<reference evidence="1 2" key="1">
    <citation type="submission" date="2011-02" db="EMBL/GenBank/DDBJ databases">
        <title>The Genome Sequence of Sphaeroforma arctica JP610.</title>
        <authorList>
            <consortium name="The Broad Institute Genome Sequencing Platform"/>
            <person name="Russ C."/>
            <person name="Cuomo C."/>
            <person name="Young S.K."/>
            <person name="Zeng Q."/>
            <person name="Gargeya S."/>
            <person name="Alvarado L."/>
            <person name="Berlin A."/>
            <person name="Chapman S.B."/>
            <person name="Chen Z."/>
            <person name="Freedman E."/>
            <person name="Gellesch M."/>
            <person name="Goldberg J."/>
            <person name="Griggs A."/>
            <person name="Gujja S."/>
            <person name="Heilman E."/>
            <person name="Heiman D."/>
            <person name="Howarth C."/>
            <person name="Mehta T."/>
            <person name="Neiman D."/>
            <person name="Pearson M."/>
            <person name="Roberts A."/>
            <person name="Saif S."/>
            <person name="Shea T."/>
            <person name="Shenoy N."/>
            <person name="Sisk P."/>
            <person name="Stolte C."/>
            <person name="Sykes S."/>
            <person name="White J."/>
            <person name="Yandava C."/>
            <person name="Burger G."/>
            <person name="Gray M.W."/>
            <person name="Holland P.W.H."/>
            <person name="King N."/>
            <person name="Lang F.B.F."/>
            <person name="Roger A.J."/>
            <person name="Ruiz-Trillo I."/>
            <person name="Haas B."/>
            <person name="Nusbaum C."/>
            <person name="Birren B."/>
        </authorList>
    </citation>
    <scope>NUCLEOTIDE SEQUENCE [LARGE SCALE GENOMIC DNA]</scope>
    <source>
        <strain evidence="1 2">JP610</strain>
    </source>
</reference>
<dbReference type="OrthoDB" id="190846at2759"/>
<evidence type="ECO:0000313" key="1">
    <source>
        <dbReference type="EMBL" id="KNC81833.1"/>
    </source>
</evidence>
<keyword evidence="2" id="KW-1185">Reference proteome</keyword>
<sequence length="331" mass="36799">MRQGDRLWININKLGGQGLFKKNNVSLIGDGVTLAEASAQQGNAWLRHMCLDHGVDDPPGIRVRPMEGIDAVDFLIPGALTGAASYVFSELIEQLRFVGYTNANLIAAPYDWRLAPSRLEEKTSYFTKLADKIEAFYEANGDTPVVLFGHSMGVMCTTYFLRFVERQRGNEWIQTHVHKFMAAGGPWLGAYKTIRSSVIGENFDLPFVNSSEALLMCRSMSSAPWLHPRGPCVENDFIYVREEGNFTLGPFIIRLCDSTKIPPNTSVYLKGKIGQTSVEGQAEAEDGTYVCKGRQMLRSQFPDGPLETEVLKFTLRVGKTAIGILPIIMYS</sequence>
<dbReference type="eggNOG" id="KOG2369">
    <property type="taxonomic scope" value="Eukaryota"/>
</dbReference>
<dbReference type="STRING" id="667725.A0A0L0G0V0"/>
<organism evidence="1 2">
    <name type="scientific">Sphaeroforma arctica JP610</name>
    <dbReference type="NCBI Taxonomy" id="667725"/>
    <lineage>
        <taxon>Eukaryota</taxon>
        <taxon>Ichthyosporea</taxon>
        <taxon>Ichthyophonida</taxon>
        <taxon>Sphaeroforma</taxon>
    </lineage>
</organism>
<proteinExistence type="predicted"/>
<dbReference type="SUPFAM" id="SSF53474">
    <property type="entry name" value="alpha/beta-Hydrolases"/>
    <property type="match status" value="1"/>
</dbReference>
<dbReference type="PANTHER" id="PTHR11440">
    <property type="entry name" value="LECITHIN-CHOLESTEROL ACYLTRANSFERASE-RELATED"/>
    <property type="match status" value="1"/>
</dbReference>
<accession>A0A0L0G0V0</accession>
<name>A0A0L0G0V0_9EUKA</name>
<dbReference type="GO" id="GO:0006629">
    <property type="term" value="P:lipid metabolic process"/>
    <property type="evidence" value="ECO:0007669"/>
    <property type="project" value="InterPro"/>
</dbReference>
<gene>
    <name evidence="1" type="ORF">SARC_05870</name>
</gene>
<dbReference type="AlphaFoldDB" id="A0A0L0G0V0"/>
<dbReference type="EMBL" id="KQ241990">
    <property type="protein sequence ID" value="KNC81833.1"/>
    <property type="molecule type" value="Genomic_DNA"/>
</dbReference>